<dbReference type="InterPro" id="IPR014756">
    <property type="entry name" value="Ig_E-set"/>
</dbReference>
<dbReference type="FunFam" id="2.70.50.50:FF:000005">
    <property type="entry name" value="Uncharacterized protein"/>
    <property type="match status" value="1"/>
</dbReference>
<evidence type="ECO:0000313" key="5">
    <source>
        <dbReference type="Proteomes" id="UP001344447"/>
    </source>
</evidence>
<sequence>MYISKILLLTLISMISFSLISGHGYSIYPMARQTLCPKGNIWWPDNGDGITDDACRAAFKYVQNKGNNPQFQFVQINEYSINIPTYAQGDSALQAAVPSALCSAYATSSSNDKSGMSIAAPWTVTTIPVSAGATNVNITYTFCATATHEPSYWEFYVSNPGFNPATTELKWSDLTKFKTFGNTANIPFSHPSCTASKGYAFNISLPTRFSNSVLLVRWQRDDPVGETFINCSDFKCVV</sequence>
<reference evidence="4 5" key="1">
    <citation type="submission" date="2023-11" db="EMBL/GenBank/DDBJ databases">
        <title>Dfirmibasis_genome.</title>
        <authorList>
            <person name="Edelbroek B."/>
            <person name="Kjellin J."/>
            <person name="Jerlstrom-Hultqvist J."/>
            <person name="Soderbom F."/>
        </authorList>
    </citation>
    <scope>NUCLEOTIDE SEQUENCE [LARGE SCALE GENOMIC DNA]</scope>
    <source>
        <strain evidence="4 5">TNS-C-14</strain>
    </source>
</reference>
<keyword evidence="1 2" id="KW-0732">Signal</keyword>
<dbReference type="AlphaFoldDB" id="A0AAN7TYW4"/>
<accession>A0AAN7TYW4</accession>
<dbReference type="PANTHER" id="PTHR34823">
    <property type="entry name" value="GLCNAC-BINDING PROTEIN A"/>
    <property type="match status" value="1"/>
</dbReference>
<dbReference type="SUPFAM" id="SSF81296">
    <property type="entry name" value="E set domains"/>
    <property type="match status" value="1"/>
</dbReference>
<protein>
    <recommendedName>
        <fullName evidence="3">Chitin-binding type-4 domain-containing protein</fullName>
    </recommendedName>
</protein>
<feature type="chain" id="PRO_5042885287" description="Chitin-binding type-4 domain-containing protein" evidence="2">
    <location>
        <begin position="23"/>
        <end position="238"/>
    </location>
</feature>
<dbReference type="Gene3D" id="2.70.50.50">
    <property type="entry name" value="chitin-binding protein cbp21"/>
    <property type="match status" value="1"/>
</dbReference>
<name>A0AAN7TYW4_9MYCE</name>
<dbReference type="EMBL" id="JAVFKY010000004">
    <property type="protein sequence ID" value="KAK5578078.1"/>
    <property type="molecule type" value="Genomic_DNA"/>
</dbReference>
<dbReference type="InterPro" id="IPR051024">
    <property type="entry name" value="GlcNAc_Chitin_IntDeg"/>
</dbReference>
<feature type="domain" description="Chitin-binding type-4" evidence="3">
    <location>
        <begin position="23"/>
        <end position="234"/>
    </location>
</feature>
<evidence type="ECO:0000313" key="4">
    <source>
        <dbReference type="EMBL" id="KAK5578078.1"/>
    </source>
</evidence>
<organism evidence="4 5">
    <name type="scientific">Dictyostelium firmibasis</name>
    <dbReference type="NCBI Taxonomy" id="79012"/>
    <lineage>
        <taxon>Eukaryota</taxon>
        <taxon>Amoebozoa</taxon>
        <taxon>Evosea</taxon>
        <taxon>Eumycetozoa</taxon>
        <taxon>Dictyostelia</taxon>
        <taxon>Dictyosteliales</taxon>
        <taxon>Dictyosteliaceae</taxon>
        <taxon>Dictyostelium</taxon>
    </lineage>
</organism>
<dbReference type="InterPro" id="IPR004302">
    <property type="entry name" value="Cellulose/chitin-bd_N"/>
</dbReference>
<gene>
    <name evidence="4" type="ORF">RB653_003031</name>
</gene>
<dbReference type="Proteomes" id="UP001344447">
    <property type="component" value="Unassembled WGS sequence"/>
</dbReference>
<feature type="signal peptide" evidence="2">
    <location>
        <begin position="1"/>
        <end position="22"/>
    </location>
</feature>
<keyword evidence="5" id="KW-1185">Reference proteome</keyword>
<evidence type="ECO:0000256" key="2">
    <source>
        <dbReference type="SAM" id="SignalP"/>
    </source>
</evidence>
<evidence type="ECO:0000256" key="1">
    <source>
        <dbReference type="ARBA" id="ARBA00022729"/>
    </source>
</evidence>
<evidence type="ECO:0000259" key="3">
    <source>
        <dbReference type="Pfam" id="PF03067"/>
    </source>
</evidence>
<proteinExistence type="predicted"/>
<dbReference type="PANTHER" id="PTHR34823:SF1">
    <property type="entry name" value="CHITIN-BINDING TYPE-4 DOMAIN-CONTAINING PROTEIN"/>
    <property type="match status" value="1"/>
</dbReference>
<comment type="caution">
    <text evidence="4">The sequence shown here is derived from an EMBL/GenBank/DDBJ whole genome shotgun (WGS) entry which is preliminary data.</text>
</comment>
<dbReference type="Pfam" id="PF03067">
    <property type="entry name" value="LPMO_10"/>
    <property type="match status" value="1"/>
</dbReference>